<evidence type="ECO:0000256" key="1">
    <source>
        <dbReference type="SAM" id="MobiDB-lite"/>
    </source>
</evidence>
<keyword evidence="3" id="KW-1185">Reference proteome</keyword>
<dbReference type="SUPFAM" id="SSF53756">
    <property type="entry name" value="UDP-Glycosyltransferase/glycogen phosphorylase"/>
    <property type="match status" value="1"/>
</dbReference>
<proteinExistence type="predicted"/>
<name>A0ABW3YWE3_MYCRA</name>
<dbReference type="InterPro" id="IPR009367">
    <property type="entry name" value="Elm1-like"/>
</dbReference>
<organism evidence="2 3">
    <name type="scientific">Mycoplana ramosa</name>
    <name type="common">Mycoplana bullata</name>
    <dbReference type="NCBI Taxonomy" id="40837"/>
    <lineage>
        <taxon>Bacteria</taxon>
        <taxon>Pseudomonadati</taxon>
        <taxon>Pseudomonadota</taxon>
        <taxon>Alphaproteobacteria</taxon>
        <taxon>Hyphomicrobiales</taxon>
        <taxon>Rhizobiaceae</taxon>
        <taxon>Mycoplana</taxon>
    </lineage>
</organism>
<reference evidence="3" key="1">
    <citation type="journal article" date="2019" name="Int. J. Syst. Evol. Microbiol.">
        <title>The Global Catalogue of Microorganisms (GCM) 10K type strain sequencing project: providing services to taxonomists for standard genome sequencing and annotation.</title>
        <authorList>
            <consortium name="The Broad Institute Genomics Platform"/>
            <consortium name="The Broad Institute Genome Sequencing Center for Infectious Disease"/>
            <person name="Wu L."/>
            <person name="Ma J."/>
        </authorList>
    </citation>
    <scope>NUCLEOTIDE SEQUENCE [LARGE SCALE GENOMIC DNA]</scope>
    <source>
        <strain evidence="3">CCUG 55609</strain>
    </source>
</reference>
<dbReference type="RefSeq" id="WP_374837858.1">
    <property type="nucleotide sequence ID" value="NZ_JBHEEW010000005.1"/>
</dbReference>
<comment type="caution">
    <text evidence="2">The sequence shown here is derived from an EMBL/GenBank/DDBJ whole genome shotgun (WGS) entry which is preliminary data.</text>
</comment>
<sequence>MATRLAARPEQASTILQTKEPAPKQRWRALPFRAAVGPHHCFVSSIVRPFSGHDDGWKLGPRQLKAWTVSEPKIGTLSQCVAVARHFDPSPTEKTFIAGRGFRRIFDPPLFRRSEHAPELIISCGFRAEKRAMRIKAAYGGMPLSVHLQPPKIDGYDMVFVSRHGWRPEFESRPGYFQMLGVPHRFSAQFWQERRPAARAIYAPADEKVAAVFVGGPNDAYDYDAPAHEAIASAVNGLVDQNWKVLISVSRRSTEQTLHSLLKLRSKHVVVWDRFTPNPYVEFAAAADAFLIAKDSITMPCEALSTGRPVYVLELTPVPGERLEKFEWYHRDLQETLGLTRPFNGDLAPYDYLPPRETERIAGIIKERLADKG</sequence>
<dbReference type="Pfam" id="PF06258">
    <property type="entry name" value="Mito_fiss_Elm1"/>
    <property type="match status" value="1"/>
</dbReference>
<dbReference type="Proteomes" id="UP001597173">
    <property type="component" value="Unassembled WGS sequence"/>
</dbReference>
<gene>
    <name evidence="2" type="ORF">ACFQ33_10030</name>
</gene>
<dbReference type="EMBL" id="JBHTNF010000004">
    <property type="protein sequence ID" value="MFD1328230.1"/>
    <property type="molecule type" value="Genomic_DNA"/>
</dbReference>
<feature type="region of interest" description="Disordered" evidence="1">
    <location>
        <begin position="1"/>
        <end position="21"/>
    </location>
</feature>
<protein>
    <submittedName>
        <fullName evidence="2">ELM1/GtrOC1 family putative glycosyltransferase</fullName>
    </submittedName>
</protein>
<evidence type="ECO:0000313" key="2">
    <source>
        <dbReference type="EMBL" id="MFD1328230.1"/>
    </source>
</evidence>
<evidence type="ECO:0000313" key="3">
    <source>
        <dbReference type="Proteomes" id="UP001597173"/>
    </source>
</evidence>
<accession>A0ABW3YWE3</accession>